<evidence type="ECO:0000313" key="4">
    <source>
        <dbReference type="Proteomes" id="UP000559027"/>
    </source>
</evidence>
<dbReference type="Proteomes" id="UP000559027">
    <property type="component" value="Unassembled WGS sequence"/>
</dbReference>
<evidence type="ECO:0000313" key="3">
    <source>
        <dbReference type="EMBL" id="KAF5350552.1"/>
    </source>
</evidence>
<accession>A0A8H5CYY9</accession>
<name>A0A8H5CYY9_9AGAR</name>
<protein>
    <submittedName>
        <fullName evidence="3">Uncharacterized protein</fullName>
    </submittedName>
</protein>
<proteinExistence type="predicted"/>
<dbReference type="AlphaFoldDB" id="A0A8H5CYY9"/>
<evidence type="ECO:0000256" key="1">
    <source>
        <dbReference type="SAM" id="MobiDB-lite"/>
    </source>
</evidence>
<feature type="region of interest" description="Disordered" evidence="1">
    <location>
        <begin position="507"/>
        <end position="547"/>
    </location>
</feature>
<gene>
    <name evidence="3" type="ORF">D9756_008570</name>
</gene>
<dbReference type="OrthoDB" id="10039566at2759"/>
<feature type="compositionally biased region" description="Polar residues" evidence="1">
    <location>
        <begin position="1"/>
        <end position="14"/>
    </location>
</feature>
<feature type="transmembrane region" description="Helical" evidence="2">
    <location>
        <begin position="64"/>
        <end position="87"/>
    </location>
</feature>
<comment type="caution">
    <text evidence="3">The sequence shown here is derived from an EMBL/GenBank/DDBJ whole genome shotgun (WGS) entry which is preliminary data.</text>
</comment>
<reference evidence="3 4" key="1">
    <citation type="journal article" date="2020" name="ISME J.">
        <title>Uncovering the hidden diversity of litter-decomposition mechanisms in mushroom-forming fungi.</title>
        <authorList>
            <person name="Floudas D."/>
            <person name="Bentzer J."/>
            <person name="Ahren D."/>
            <person name="Johansson T."/>
            <person name="Persson P."/>
            <person name="Tunlid A."/>
        </authorList>
    </citation>
    <scope>NUCLEOTIDE SEQUENCE [LARGE SCALE GENOMIC DNA]</scope>
    <source>
        <strain evidence="3 4">CBS 146.42</strain>
    </source>
</reference>
<keyword evidence="2" id="KW-1133">Transmembrane helix</keyword>
<organism evidence="3 4">
    <name type="scientific">Leucocoprinus leucothites</name>
    <dbReference type="NCBI Taxonomy" id="201217"/>
    <lineage>
        <taxon>Eukaryota</taxon>
        <taxon>Fungi</taxon>
        <taxon>Dikarya</taxon>
        <taxon>Basidiomycota</taxon>
        <taxon>Agaricomycotina</taxon>
        <taxon>Agaricomycetes</taxon>
        <taxon>Agaricomycetidae</taxon>
        <taxon>Agaricales</taxon>
        <taxon>Agaricineae</taxon>
        <taxon>Agaricaceae</taxon>
        <taxon>Leucocoprinus</taxon>
    </lineage>
</organism>
<keyword evidence="2" id="KW-0812">Transmembrane</keyword>
<feature type="compositionally biased region" description="Pro residues" evidence="1">
    <location>
        <begin position="527"/>
        <end position="538"/>
    </location>
</feature>
<keyword evidence="4" id="KW-1185">Reference proteome</keyword>
<keyword evidence="2" id="KW-0472">Membrane</keyword>
<evidence type="ECO:0000256" key="2">
    <source>
        <dbReference type="SAM" id="Phobius"/>
    </source>
</evidence>
<dbReference type="EMBL" id="JAACJO010000014">
    <property type="protein sequence ID" value="KAF5350552.1"/>
    <property type="molecule type" value="Genomic_DNA"/>
</dbReference>
<feature type="region of interest" description="Disordered" evidence="1">
    <location>
        <begin position="1"/>
        <end position="23"/>
    </location>
</feature>
<sequence length="673" mass="73430">MSSEDPILPTTSTVDKGKRRADVPTERTPLLHNAAYESTSRDVRVLYSAPPPSRQRLRSILTTVFLVSLSACLIFAVFLTILAWSYASRASRLAPERLLNEDVVLNGPFRVDVLNTTDDGGLWLNVSGRVGFDAGDAMDVNHPSPGDSDGPLKQLWKAIGRWGIRTLDAVTVDLDMVRVAPEYDNSIVLLEAKLPPVELPLTVDPPRRSDEWLSPMVTEVFVRPTKNATVLEKFITESWGNGRFDVSAHVGELRITGGRMESSWKTNFHGKMKNVQTSIRLKIPSLPGLPQPGKHVPFPEVSDFLTLKAFRVSSQHNLTIYAEADVINPTPKNFHFSVPSLPFIVSLPNGIYPSLPVAKVFTHPFESTHPNITVHISGMVPPLPKSSFSLLSVFLSRYLNAQPNPILISIPLLSPMDPTEGPGLQIPAEFPAPSRRPNLLRNMTIKGMKIRPSGTTFLASGTVYAKVVLPKGIDVGVDVFRVFPDVLVFDGEAPEVLEEAEAWWPHLPHMRTGSPKRHDPEKKNAPPQMPSLPDPLPPRAFGHIRPEDWLPSNSVRIERIGNEDGDGSDDGDESDDETGAVYAVSAKVVDVPLQMLPGRQKEFSNFVGKVIFGSAGAVAGIEGYAAVTVEVDGLPLDLSDAAERGRKGGERGATLELTGLPVRGSVRVGKKGL</sequence>